<keyword evidence="7" id="KW-1015">Disulfide bond</keyword>
<dbReference type="InterPro" id="IPR024706">
    <property type="entry name" value="Peroxiredoxin_AhpC-typ"/>
</dbReference>
<dbReference type="PANTHER" id="PTHR42801:SF4">
    <property type="entry name" value="AHPC_TSA FAMILY PROTEIN"/>
    <property type="match status" value="1"/>
</dbReference>
<dbReference type="CDD" id="cd03017">
    <property type="entry name" value="PRX_BCP"/>
    <property type="match status" value="1"/>
</dbReference>
<dbReference type="NCBIfam" id="NF006960">
    <property type="entry name" value="PRK09437.1"/>
    <property type="match status" value="1"/>
</dbReference>
<dbReference type="PIRSF" id="PIRSF000239">
    <property type="entry name" value="AHPC"/>
    <property type="match status" value="1"/>
</dbReference>
<comment type="caution">
    <text evidence="15">The sequence shown here is derived from an EMBL/GenBank/DDBJ whole genome shotgun (WGS) entry which is preliminary data.</text>
</comment>
<dbReference type="EMBL" id="JACPUR010000019">
    <property type="protein sequence ID" value="MBI3127770.1"/>
    <property type="molecule type" value="Genomic_DNA"/>
</dbReference>
<keyword evidence="6" id="KW-0560">Oxidoreductase</keyword>
<comment type="subunit">
    <text evidence="2">Monomer.</text>
</comment>
<evidence type="ECO:0000313" key="15">
    <source>
        <dbReference type="EMBL" id="MBI3127770.1"/>
    </source>
</evidence>
<dbReference type="InterPro" id="IPR050924">
    <property type="entry name" value="Peroxiredoxin_BCP/PrxQ"/>
</dbReference>
<comment type="catalytic activity">
    <reaction evidence="12">
        <text>a hydroperoxide + [thioredoxin]-dithiol = an alcohol + [thioredoxin]-disulfide + H2O</text>
        <dbReference type="Rhea" id="RHEA:62620"/>
        <dbReference type="Rhea" id="RHEA-COMP:10698"/>
        <dbReference type="Rhea" id="RHEA-COMP:10700"/>
        <dbReference type="ChEBI" id="CHEBI:15377"/>
        <dbReference type="ChEBI" id="CHEBI:29950"/>
        <dbReference type="ChEBI" id="CHEBI:30879"/>
        <dbReference type="ChEBI" id="CHEBI:35924"/>
        <dbReference type="ChEBI" id="CHEBI:50058"/>
        <dbReference type="EC" id="1.11.1.24"/>
    </reaction>
</comment>
<dbReference type="PANTHER" id="PTHR42801">
    <property type="entry name" value="THIOREDOXIN-DEPENDENT PEROXIDE REDUCTASE"/>
    <property type="match status" value="1"/>
</dbReference>
<comment type="similarity">
    <text evidence="10">Belongs to the peroxiredoxin family. BCP/PrxQ subfamily.</text>
</comment>
<protein>
    <recommendedName>
        <fullName evidence="3">thioredoxin-dependent peroxiredoxin</fullName>
        <ecNumber evidence="3">1.11.1.24</ecNumber>
    </recommendedName>
    <alternativeName>
        <fullName evidence="9">Thioredoxin peroxidase</fullName>
    </alternativeName>
    <alternativeName>
        <fullName evidence="11">Thioredoxin-dependent peroxiredoxin Bcp</fullName>
    </alternativeName>
</protein>
<dbReference type="InterPro" id="IPR013766">
    <property type="entry name" value="Thioredoxin_domain"/>
</dbReference>
<evidence type="ECO:0000256" key="1">
    <source>
        <dbReference type="ARBA" id="ARBA00003330"/>
    </source>
</evidence>
<dbReference type="Gene3D" id="3.40.30.10">
    <property type="entry name" value="Glutaredoxin"/>
    <property type="match status" value="1"/>
</dbReference>
<dbReference type="GO" id="GO:0034599">
    <property type="term" value="P:cellular response to oxidative stress"/>
    <property type="evidence" value="ECO:0007669"/>
    <property type="project" value="TreeGrafter"/>
</dbReference>
<comment type="function">
    <text evidence="1">Thiol-specific peroxidase that catalyzes the reduction of hydrogen peroxide and organic hydroperoxides to water and alcohols, respectively. Plays a role in cell protection against oxidative stress by detoxifying peroxides and as sensor of hydrogen peroxide-mediated signaling events.</text>
</comment>
<dbReference type="InterPro" id="IPR036249">
    <property type="entry name" value="Thioredoxin-like_sf"/>
</dbReference>
<organism evidence="15 16">
    <name type="scientific">Tectimicrobiota bacterium</name>
    <dbReference type="NCBI Taxonomy" id="2528274"/>
    <lineage>
        <taxon>Bacteria</taxon>
        <taxon>Pseudomonadati</taxon>
        <taxon>Nitrospinota/Tectimicrobiota group</taxon>
        <taxon>Candidatus Tectimicrobiota</taxon>
    </lineage>
</organism>
<dbReference type="SUPFAM" id="SSF52833">
    <property type="entry name" value="Thioredoxin-like"/>
    <property type="match status" value="1"/>
</dbReference>
<evidence type="ECO:0000256" key="12">
    <source>
        <dbReference type="ARBA" id="ARBA00049091"/>
    </source>
</evidence>
<dbReference type="PROSITE" id="PS51352">
    <property type="entry name" value="THIOREDOXIN_2"/>
    <property type="match status" value="1"/>
</dbReference>
<evidence type="ECO:0000256" key="4">
    <source>
        <dbReference type="ARBA" id="ARBA00022559"/>
    </source>
</evidence>
<proteinExistence type="inferred from homology"/>
<dbReference type="EC" id="1.11.1.24" evidence="3"/>
<dbReference type="FunFam" id="3.40.30.10:FF:000007">
    <property type="entry name" value="Thioredoxin-dependent thiol peroxidase"/>
    <property type="match status" value="1"/>
</dbReference>
<evidence type="ECO:0000256" key="2">
    <source>
        <dbReference type="ARBA" id="ARBA00011245"/>
    </source>
</evidence>
<reference evidence="15" key="1">
    <citation type="submission" date="2020-07" db="EMBL/GenBank/DDBJ databases">
        <title>Huge and variable diversity of episymbiotic CPR bacteria and DPANN archaea in groundwater ecosystems.</title>
        <authorList>
            <person name="He C.Y."/>
            <person name="Keren R."/>
            <person name="Whittaker M."/>
            <person name="Farag I.F."/>
            <person name="Doudna J."/>
            <person name="Cate J.H.D."/>
            <person name="Banfield J.F."/>
        </authorList>
    </citation>
    <scope>NUCLEOTIDE SEQUENCE</scope>
    <source>
        <strain evidence="15">NC_groundwater_763_Ag_S-0.2um_68_21</strain>
    </source>
</reference>
<keyword evidence="5" id="KW-0049">Antioxidant</keyword>
<dbReference type="GO" id="GO:0008379">
    <property type="term" value="F:thioredoxin peroxidase activity"/>
    <property type="evidence" value="ECO:0007669"/>
    <property type="project" value="TreeGrafter"/>
</dbReference>
<evidence type="ECO:0000256" key="6">
    <source>
        <dbReference type="ARBA" id="ARBA00023002"/>
    </source>
</evidence>
<evidence type="ECO:0000259" key="14">
    <source>
        <dbReference type="PROSITE" id="PS51352"/>
    </source>
</evidence>
<evidence type="ECO:0000256" key="8">
    <source>
        <dbReference type="ARBA" id="ARBA00023284"/>
    </source>
</evidence>
<evidence type="ECO:0000256" key="3">
    <source>
        <dbReference type="ARBA" id="ARBA00013017"/>
    </source>
</evidence>
<evidence type="ECO:0000256" key="13">
    <source>
        <dbReference type="PIRSR" id="PIRSR000239-1"/>
    </source>
</evidence>
<dbReference type="AlphaFoldDB" id="A0A932HXZ4"/>
<keyword evidence="8" id="KW-0676">Redox-active center</keyword>
<evidence type="ECO:0000256" key="9">
    <source>
        <dbReference type="ARBA" id="ARBA00032824"/>
    </source>
</evidence>
<evidence type="ECO:0000256" key="11">
    <source>
        <dbReference type="ARBA" id="ARBA00042639"/>
    </source>
</evidence>
<accession>A0A932HXZ4</accession>
<keyword evidence="4 15" id="KW-0575">Peroxidase</keyword>
<evidence type="ECO:0000256" key="7">
    <source>
        <dbReference type="ARBA" id="ARBA00023157"/>
    </source>
</evidence>
<gene>
    <name evidence="15" type="primary">bcp</name>
    <name evidence="15" type="ORF">HYZ11_09220</name>
</gene>
<evidence type="ECO:0000313" key="16">
    <source>
        <dbReference type="Proteomes" id="UP000782312"/>
    </source>
</evidence>
<dbReference type="Pfam" id="PF00578">
    <property type="entry name" value="AhpC-TSA"/>
    <property type="match status" value="1"/>
</dbReference>
<name>A0A932HXZ4_UNCTE</name>
<feature type="active site" description="Cysteine sulfenic acid (-SOH) intermediate; for peroxidase activity" evidence="13">
    <location>
        <position position="45"/>
    </location>
</feature>
<dbReference type="GO" id="GO:0005737">
    <property type="term" value="C:cytoplasm"/>
    <property type="evidence" value="ECO:0007669"/>
    <property type="project" value="TreeGrafter"/>
</dbReference>
<feature type="domain" description="Thioredoxin" evidence="14">
    <location>
        <begin position="3"/>
        <end position="151"/>
    </location>
</feature>
<evidence type="ECO:0000256" key="5">
    <source>
        <dbReference type="ARBA" id="ARBA00022862"/>
    </source>
</evidence>
<dbReference type="Proteomes" id="UP000782312">
    <property type="component" value="Unassembled WGS sequence"/>
</dbReference>
<sequence length="151" mass="16884">MALKEGSSAPDFKLKDGTERLHRLSQYRGRKVILYFYPKDDTPGCTVEARGFNACLKEIERKQAVVLGVSPDDAASHRRFCEKLSLGFPLLSDPEGKVAAKYGAYGEKTLYGRTFMGVYRTTYVIDEKGRIAKVFENVKVEGHCQAVLEAL</sequence>
<dbReference type="InterPro" id="IPR000866">
    <property type="entry name" value="AhpC/TSA"/>
</dbReference>
<evidence type="ECO:0000256" key="10">
    <source>
        <dbReference type="ARBA" id="ARBA00038489"/>
    </source>
</evidence>
<dbReference type="GO" id="GO:0045454">
    <property type="term" value="P:cell redox homeostasis"/>
    <property type="evidence" value="ECO:0007669"/>
    <property type="project" value="TreeGrafter"/>
</dbReference>